<evidence type="ECO:0000256" key="2">
    <source>
        <dbReference type="ARBA" id="ARBA00022679"/>
    </source>
</evidence>
<accession>A0ABT4T1M0</accession>
<keyword evidence="9" id="KW-0732">Signal</keyword>
<dbReference type="InterPro" id="IPR038063">
    <property type="entry name" value="Transpep_catalytic_dom"/>
</dbReference>
<dbReference type="EMBL" id="JAPNUD010000061">
    <property type="protein sequence ID" value="MDA0643215.1"/>
    <property type="molecule type" value="Genomic_DNA"/>
</dbReference>
<dbReference type="CDD" id="cd16913">
    <property type="entry name" value="YkuD_like"/>
    <property type="match status" value="1"/>
</dbReference>
<dbReference type="PROSITE" id="PS52029">
    <property type="entry name" value="LD_TPASE"/>
    <property type="match status" value="1"/>
</dbReference>
<evidence type="ECO:0000256" key="9">
    <source>
        <dbReference type="SAM" id="SignalP"/>
    </source>
</evidence>
<dbReference type="CDD" id="cd13432">
    <property type="entry name" value="LDT_IgD_like_2"/>
    <property type="match status" value="1"/>
</dbReference>
<dbReference type="InterPro" id="IPR050979">
    <property type="entry name" value="LD-transpeptidase"/>
</dbReference>
<feature type="domain" description="L,D-TPase catalytic" evidence="10">
    <location>
        <begin position="238"/>
        <end position="363"/>
    </location>
</feature>
<dbReference type="RefSeq" id="WP_271277555.1">
    <property type="nucleotide sequence ID" value="NZ_BAABFD010000020.1"/>
</dbReference>
<comment type="caution">
    <text evidence="11">The sequence shown here is derived from an EMBL/GenBank/DDBJ whole genome shotgun (WGS) entry which is preliminary data.</text>
</comment>
<dbReference type="PANTHER" id="PTHR30582:SF2">
    <property type="entry name" value="L,D-TRANSPEPTIDASE YCIB-RELATED"/>
    <property type="match status" value="1"/>
</dbReference>
<dbReference type="InterPro" id="IPR041280">
    <property type="entry name" value="Big_10"/>
</dbReference>
<dbReference type="Gene3D" id="2.60.40.3710">
    <property type="match status" value="1"/>
</dbReference>
<evidence type="ECO:0000259" key="10">
    <source>
        <dbReference type="PROSITE" id="PS52029"/>
    </source>
</evidence>
<comment type="pathway">
    <text evidence="1 7">Cell wall biogenesis; peptidoglycan biosynthesis.</text>
</comment>
<evidence type="ECO:0000256" key="3">
    <source>
        <dbReference type="ARBA" id="ARBA00022960"/>
    </source>
</evidence>
<feature type="active site" description="Proton donor/acceptor" evidence="7">
    <location>
        <position position="322"/>
    </location>
</feature>
<feature type="chain" id="PRO_5046940854" evidence="9">
    <location>
        <begin position="29"/>
        <end position="395"/>
    </location>
</feature>
<evidence type="ECO:0000256" key="5">
    <source>
        <dbReference type="ARBA" id="ARBA00023315"/>
    </source>
</evidence>
<dbReference type="InterPro" id="IPR005490">
    <property type="entry name" value="LD_TPept_cat_dom"/>
</dbReference>
<name>A0ABT4T1M0_9ACTN</name>
<proteinExistence type="predicted"/>
<dbReference type="Proteomes" id="UP001212498">
    <property type="component" value="Unassembled WGS sequence"/>
</dbReference>
<reference evidence="11 12" key="1">
    <citation type="submission" date="2022-11" db="EMBL/GenBank/DDBJ databases">
        <title>Nonomuraea corallina sp. nov., a new species of the genus Nonomuraea isolated from sea side sediment in Thai sea.</title>
        <authorList>
            <person name="Ngamcharungchit C."/>
            <person name="Matsumoto A."/>
            <person name="Suriyachadkun C."/>
            <person name="Panbangred W."/>
            <person name="Inahashi Y."/>
            <person name="Intra B."/>
        </authorList>
    </citation>
    <scope>NUCLEOTIDE SEQUENCE [LARGE SCALE GENOMIC DNA]</scope>
    <source>
        <strain evidence="11 12">DSM 43553</strain>
    </source>
</reference>
<evidence type="ECO:0000256" key="6">
    <source>
        <dbReference type="ARBA" id="ARBA00023316"/>
    </source>
</evidence>
<keyword evidence="2" id="KW-0808">Transferase</keyword>
<evidence type="ECO:0000256" key="1">
    <source>
        <dbReference type="ARBA" id="ARBA00004752"/>
    </source>
</evidence>
<dbReference type="Pfam" id="PF03734">
    <property type="entry name" value="YkuD"/>
    <property type="match status" value="1"/>
</dbReference>
<keyword evidence="5" id="KW-0012">Acyltransferase</keyword>
<keyword evidence="3 7" id="KW-0133">Cell shape</keyword>
<dbReference type="Gene3D" id="2.40.440.10">
    <property type="entry name" value="L,D-transpeptidase catalytic domain-like"/>
    <property type="match status" value="1"/>
</dbReference>
<evidence type="ECO:0000313" key="11">
    <source>
        <dbReference type="EMBL" id="MDA0643215.1"/>
    </source>
</evidence>
<feature type="compositionally biased region" description="Low complexity" evidence="8">
    <location>
        <begin position="28"/>
        <end position="55"/>
    </location>
</feature>
<evidence type="ECO:0000313" key="12">
    <source>
        <dbReference type="Proteomes" id="UP001212498"/>
    </source>
</evidence>
<dbReference type="PANTHER" id="PTHR30582">
    <property type="entry name" value="L,D-TRANSPEPTIDASE"/>
    <property type="match status" value="1"/>
</dbReference>
<keyword evidence="12" id="KW-1185">Reference proteome</keyword>
<protein>
    <submittedName>
        <fullName evidence="11">Ig-like domain-containing protein</fullName>
    </submittedName>
</protein>
<organism evidence="11 12">
    <name type="scientific">Nonomuraea ferruginea</name>
    <dbReference type="NCBI Taxonomy" id="46174"/>
    <lineage>
        <taxon>Bacteria</taxon>
        <taxon>Bacillati</taxon>
        <taxon>Actinomycetota</taxon>
        <taxon>Actinomycetes</taxon>
        <taxon>Streptosporangiales</taxon>
        <taxon>Streptosporangiaceae</taxon>
        <taxon>Nonomuraea</taxon>
    </lineage>
</organism>
<dbReference type="SUPFAM" id="SSF141523">
    <property type="entry name" value="L,D-transpeptidase catalytic domain-like"/>
    <property type="match status" value="1"/>
</dbReference>
<feature type="signal peptide" evidence="9">
    <location>
        <begin position="1"/>
        <end position="28"/>
    </location>
</feature>
<dbReference type="Pfam" id="PF17964">
    <property type="entry name" value="Big_10"/>
    <property type="match status" value="1"/>
</dbReference>
<feature type="active site" description="Nucleophile" evidence="7">
    <location>
        <position position="339"/>
    </location>
</feature>
<evidence type="ECO:0000256" key="7">
    <source>
        <dbReference type="PROSITE-ProRule" id="PRU01373"/>
    </source>
</evidence>
<keyword evidence="4 7" id="KW-0573">Peptidoglycan synthesis</keyword>
<dbReference type="Gene3D" id="2.60.40.3780">
    <property type="match status" value="1"/>
</dbReference>
<evidence type="ECO:0000256" key="8">
    <source>
        <dbReference type="SAM" id="MobiDB-lite"/>
    </source>
</evidence>
<sequence>MTITTPWRKTATGVALLAAATLTASCSAAGGTTPAASEATTSATPEPPTITITPAQGSTKVNPGKRIVVTAEGGTLDDVTVQTGGQQLEGTFNTDRTKWVSKTALKPATDYNVAATAGAATAASAFTTRKPDRVLQITDVTPNIKGETVGIGMPIMVRFNQPVANKAAVERALTVEAEKPVDGAWRWIDDSYAIYRPAKYWAPNQTVSFNAALDGVKAGKDLWGMKNYDYAIDIGDKVISKVDAAKHMMYVYRNGKRVQTMAISAGKATTREYTTTSGVHLTMERVNPVRMISPGRKKGDPGYYDVMVDHAVRISNSGEYVHAKNNVWAQGRQNVSHGCINARPDQAKWYYDNFQRGDIVEIKGTDRELEWNNGWGFWQMSFKQWKQGSALKNQT</sequence>
<gene>
    <name evidence="11" type="ORF">OUY24_21525</name>
</gene>
<feature type="region of interest" description="Disordered" evidence="8">
    <location>
        <begin position="28"/>
        <end position="61"/>
    </location>
</feature>
<keyword evidence="6 7" id="KW-0961">Cell wall biogenesis/degradation</keyword>
<evidence type="ECO:0000256" key="4">
    <source>
        <dbReference type="ARBA" id="ARBA00022984"/>
    </source>
</evidence>